<evidence type="ECO:0000313" key="9">
    <source>
        <dbReference type="EMBL" id="RVW78078.1"/>
    </source>
</evidence>
<dbReference type="InterPro" id="IPR041373">
    <property type="entry name" value="RT_RNaseH"/>
</dbReference>
<dbReference type="Proteomes" id="UP000288805">
    <property type="component" value="Unassembled WGS sequence"/>
</dbReference>
<dbReference type="InterPro" id="IPR050951">
    <property type="entry name" value="Retrovirus_Pol_polyprotein"/>
</dbReference>
<feature type="region of interest" description="Disordered" evidence="7">
    <location>
        <begin position="663"/>
        <end position="695"/>
    </location>
</feature>
<dbReference type="SUPFAM" id="SSF56672">
    <property type="entry name" value="DNA/RNA polymerases"/>
    <property type="match status" value="1"/>
</dbReference>
<dbReference type="Gene3D" id="3.30.420.10">
    <property type="entry name" value="Ribonuclease H-like superfamily/Ribonuclease H"/>
    <property type="match status" value="1"/>
</dbReference>
<dbReference type="InterPro" id="IPR043502">
    <property type="entry name" value="DNA/RNA_pol_sf"/>
</dbReference>
<dbReference type="AlphaFoldDB" id="A0A438H0S5"/>
<feature type="domain" description="Integrase catalytic" evidence="8">
    <location>
        <begin position="444"/>
        <end position="549"/>
    </location>
</feature>
<dbReference type="PANTHER" id="PTHR37984">
    <property type="entry name" value="PROTEIN CBG26694"/>
    <property type="match status" value="1"/>
</dbReference>
<accession>A0A438H0S5</accession>
<dbReference type="GO" id="GO:0016787">
    <property type="term" value="F:hydrolase activity"/>
    <property type="evidence" value="ECO:0007669"/>
    <property type="project" value="UniProtKB-KW"/>
</dbReference>
<evidence type="ECO:0000256" key="7">
    <source>
        <dbReference type="SAM" id="MobiDB-lite"/>
    </source>
</evidence>
<dbReference type="Pfam" id="PF17921">
    <property type="entry name" value="Integrase_H2C2"/>
    <property type="match status" value="1"/>
</dbReference>
<dbReference type="CDD" id="cd09274">
    <property type="entry name" value="RNase_HI_RT_Ty3"/>
    <property type="match status" value="1"/>
</dbReference>
<keyword evidence="3" id="KW-0540">Nuclease</keyword>
<keyword evidence="6" id="KW-0695">RNA-directed DNA polymerase</keyword>
<gene>
    <name evidence="9" type="primary">Tf2-12_124</name>
    <name evidence="9" type="ORF">CK203_059657</name>
</gene>
<organism evidence="9 10">
    <name type="scientific">Vitis vinifera</name>
    <name type="common">Grape</name>
    <dbReference type="NCBI Taxonomy" id="29760"/>
    <lineage>
        <taxon>Eukaryota</taxon>
        <taxon>Viridiplantae</taxon>
        <taxon>Streptophyta</taxon>
        <taxon>Embryophyta</taxon>
        <taxon>Tracheophyta</taxon>
        <taxon>Spermatophyta</taxon>
        <taxon>Magnoliopsida</taxon>
        <taxon>eudicotyledons</taxon>
        <taxon>Gunneridae</taxon>
        <taxon>Pentapetalae</taxon>
        <taxon>rosids</taxon>
        <taxon>Vitales</taxon>
        <taxon>Vitaceae</taxon>
        <taxon>Viteae</taxon>
        <taxon>Vitis</taxon>
    </lineage>
</organism>
<dbReference type="InterPro" id="IPR012337">
    <property type="entry name" value="RNaseH-like_sf"/>
</dbReference>
<comment type="caution">
    <text evidence="9">The sequence shown here is derived from an EMBL/GenBank/DDBJ whole genome shotgun (WGS) entry which is preliminary data.</text>
</comment>
<keyword evidence="5" id="KW-0378">Hydrolase</keyword>
<dbReference type="Pfam" id="PF17917">
    <property type="entry name" value="RT_RNaseH"/>
    <property type="match status" value="1"/>
</dbReference>
<dbReference type="EMBL" id="QGNW01000302">
    <property type="protein sequence ID" value="RVW78078.1"/>
    <property type="molecule type" value="Genomic_DNA"/>
</dbReference>
<name>A0A438H0S5_VITVI</name>
<dbReference type="GO" id="GO:0003676">
    <property type="term" value="F:nucleic acid binding"/>
    <property type="evidence" value="ECO:0007669"/>
    <property type="project" value="InterPro"/>
</dbReference>
<keyword evidence="2" id="KW-0548">Nucleotidyltransferase</keyword>
<feature type="compositionally biased region" description="Pro residues" evidence="7">
    <location>
        <begin position="759"/>
        <end position="769"/>
    </location>
</feature>
<evidence type="ECO:0000256" key="3">
    <source>
        <dbReference type="ARBA" id="ARBA00022722"/>
    </source>
</evidence>
<dbReference type="PANTHER" id="PTHR37984:SF5">
    <property type="entry name" value="PROTEIN NYNRIN-LIKE"/>
    <property type="match status" value="1"/>
</dbReference>
<dbReference type="Pfam" id="PF00078">
    <property type="entry name" value="RVT_1"/>
    <property type="match status" value="1"/>
</dbReference>
<protein>
    <submittedName>
        <fullName evidence="9">Transposon Tf2-12 polyprotein</fullName>
    </submittedName>
</protein>
<dbReference type="FunFam" id="3.30.70.270:FF:000020">
    <property type="entry name" value="Transposon Tf2-6 polyprotein-like Protein"/>
    <property type="match status" value="1"/>
</dbReference>
<evidence type="ECO:0000313" key="10">
    <source>
        <dbReference type="Proteomes" id="UP000288805"/>
    </source>
</evidence>
<reference evidence="9 10" key="1">
    <citation type="journal article" date="2018" name="PLoS Genet.">
        <title>Population sequencing reveals clonal diversity and ancestral inbreeding in the grapevine cultivar Chardonnay.</title>
        <authorList>
            <person name="Roach M.J."/>
            <person name="Johnson D.L."/>
            <person name="Bohlmann J."/>
            <person name="van Vuuren H.J."/>
            <person name="Jones S.J."/>
            <person name="Pretorius I.S."/>
            <person name="Schmidt S.A."/>
            <person name="Borneman A.R."/>
        </authorList>
    </citation>
    <scope>NUCLEOTIDE SEQUENCE [LARGE SCALE GENOMIC DNA]</scope>
    <source>
        <strain evidence="10">cv. Chardonnay</strain>
        <tissue evidence="9">Leaf</tissue>
    </source>
</reference>
<feature type="region of interest" description="Disordered" evidence="7">
    <location>
        <begin position="736"/>
        <end position="842"/>
    </location>
</feature>
<dbReference type="Gene3D" id="3.30.70.270">
    <property type="match status" value="2"/>
</dbReference>
<evidence type="ECO:0000256" key="5">
    <source>
        <dbReference type="ARBA" id="ARBA00022801"/>
    </source>
</evidence>
<evidence type="ECO:0000256" key="6">
    <source>
        <dbReference type="ARBA" id="ARBA00022918"/>
    </source>
</evidence>
<dbReference type="Gene3D" id="1.10.340.70">
    <property type="match status" value="1"/>
</dbReference>
<dbReference type="InterPro" id="IPR001584">
    <property type="entry name" value="Integrase_cat-core"/>
</dbReference>
<keyword evidence="1" id="KW-0808">Transferase</keyword>
<dbReference type="InterPro" id="IPR043128">
    <property type="entry name" value="Rev_trsase/Diguanyl_cyclase"/>
</dbReference>
<dbReference type="GO" id="GO:0004519">
    <property type="term" value="F:endonuclease activity"/>
    <property type="evidence" value="ECO:0007669"/>
    <property type="project" value="UniProtKB-KW"/>
</dbReference>
<dbReference type="InterPro" id="IPR036397">
    <property type="entry name" value="RNaseH_sf"/>
</dbReference>
<dbReference type="PROSITE" id="PS50994">
    <property type="entry name" value="INTEGRASE"/>
    <property type="match status" value="1"/>
</dbReference>
<dbReference type="GO" id="GO:0015074">
    <property type="term" value="P:DNA integration"/>
    <property type="evidence" value="ECO:0007669"/>
    <property type="project" value="InterPro"/>
</dbReference>
<evidence type="ECO:0000256" key="4">
    <source>
        <dbReference type="ARBA" id="ARBA00022759"/>
    </source>
</evidence>
<dbReference type="GO" id="GO:0003964">
    <property type="term" value="F:RNA-directed DNA polymerase activity"/>
    <property type="evidence" value="ECO:0007669"/>
    <property type="project" value="UniProtKB-KW"/>
</dbReference>
<evidence type="ECO:0000259" key="8">
    <source>
        <dbReference type="PROSITE" id="PS50994"/>
    </source>
</evidence>
<feature type="compositionally biased region" description="Basic and acidic residues" evidence="7">
    <location>
        <begin position="668"/>
        <end position="695"/>
    </location>
</feature>
<dbReference type="InterPro" id="IPR000477">
    <property type="entry name" value="RT_dom"/>
</dbReference>
<keyword evidence="4" id="KW-0255">Endonuclease</keyword>
<dbReference type="FunFam" id="3.10.20.370:FF:000001">
    <property type="entry name" value="Retrovirus-related Pol polyprotein from transposon 17.6-like protein"/>
    <property type="match status" value="1"/>
</dbReference>
<evidence type="ECO:0000256" key="1">
    <source>
        <dbReference type="ARBA" id="ARBA00022679"/>
    </source>
</evidence>
<proteinExistence type="predicted"/>
<sequence length="974" mass="110668">MEVFMDDITVYGSSYEECLMHLEAVLHRCIEKDLVLNWEKCHFMVQKGIVLGHIISKNGIEVDKAKVELIVKLPPPTNVKGIRQFLGHAGFYRRFIKDFSKISKPLCELLVKDAKFVWDEKCQRSFEELKQFLTTAPIVRAPNWKLPFEVMCDSSDLAMGAVLGQREDGKPYVIYYASRTLNEAQKNYTTTEKELLAVVFALDKFRAYLVGSSIVVFTDHSALKYLLTKQDAKARLIRWILLLQEFNLQIRDKKGVENVVADHLSRLVIAHDSHGLPINDDFPEESLMSVDLAPWYSHIANFLVTGEVPSEWSAQDKRHFLAKIHAYYWEEPFLFKYCADQIIRKCVPEQEQSGILSHCHDSACGGHFASQKTAMKVIQSGFWWPSLFKDAHSMCKACDRCQRLGKLTRRNMMPLNPILIVDIFDVWGIDFMGPFPMSFGHSYILDNIFARFGVPKAIISDGGTHFCNKPFETLLAKYGVKHKVATPYHPQTSGQVELANREIKNILMKVVNVNRKDWSIKLLDSLWAYRTAYKTILGMSPYRLVYGKACHLPVEIEYKAWWAIKKLNMDLSRAGLKRCLDLNELEELRNDAYLNSKIAKARLKKWHDQLVNQKNFTKGQKVLLYDSKLHLFPGNQTFKVNGHRLKPFLEPYSTDKEEINLLEPPQLEESRKKIMKGEESSSKAEQGSKTKEAEHQFQGAKIFAHLISRSSKDSPPAENLWNPEHPLLISAMAKTRGGLSASPSSPTPRPQRAAMGAAPSPPVQAPAIPPSEGEVPSQRRYPTGGHPRTLCHSRAQPRACFSAPAKRTRFSGPGEPSHAPQPEPATEEPRIPGHASRGHYQASHDSWTRLRRYHMESFLTPRQFYYPRVVIDFYQSMTTRGLRNPTLIQFTIDGRQGAIGARHIAEALRIPYEPCFRQISGSGPHSLRVTWSAFCPGGLLQPRESPSEEASEGRWHPITISEAPLPDFRALGLS</sequence>
<dbReference type="SUPFAM" id="SSF53098">
    <property type="entry name" value="Ribonuclease H-like"/>
    <property type="match status" value="1"/>
</dbReference>
<dbReference type="InterPro" id="IPR041588">
    <property type="entry name" value="Integrase_H2C2"/>
</dbReference>
<evidence type="ECO:0000256" key="2">
    <source>
        <dbReference type="ARBA" id="ARBA00022695"/>
    </source>
</evidence>